<dbReference type="InterPro" id="IPR039425">
    <property type="entry name" value="RNA_pol_sigma-70-like"/>
</dbReference>
<dbReference type="STRING" id="1035195.HMPREF9997_00705"/>
<name>L1ML21_9CORY</name>
<dbReference type="eggNOG" id="COG1595">
    <property type="taxonomic scope" value="Bacteria"/>
</dbReference>
<accession>L1ML21</accession>
<evidence type="ECO:0000256" key="1">
    <source>
        <dbReference type="ARBA" id="ARBA00010641"/>
    </source>
</evidence>
<dbReference type="InterPro" id="IPR036388">
    <property type="entry name" value="WH-like_DNA-bd_sf"/>
</dbReference>
<comment type="similarity">
    <text evidence="1">Belongs to the sigma-70 factor family. ECF subfamily.</text>
</comment>
<dbReference type="NCBIfam" id="TIGR02937">
    <property type="entry name" value="sigma70-ECF"/>
    <property type="match status" value="1"/>
</dbReference>
<proteinExistence type="inferred from homology"/>
<dbReference type="InterPro" id="IPR014284">
    <property type="entry name" value="RNA_pol_sigma-70_dom"/>
</dbReference>
<dbReference type="CDD" id="cd06171">
    <property type="entry name" value="Sigma70_r4"/>
    <property type="match status" value="1"/>
</dbReference>
<dbReference type="InterPro" id="IPR013324">
    <property type="entry name" value="RNA_pol_sigma_r3/r4-like"/>
</dbReference>
<feature type="domain" description="RNA polymerase sigma-70 region 2" evidence="6">
    <location>
        <begin position="51"/>
        <end position="116"/>
    </location>
</feature>
<evidence type="ECO:0000256" key="2">
    <source>
        <dbReference type="ARBA" id="ARBA00023015"/>
    </source>
</evidence>
<organism evidence="8 9">
    <name type="scientific">Corynebacterium durum F0235</name>
    <dbReference type="NCBI Taxonomy" id="1035195"/>
    <lineage>
        <taxon>Bacteria</taxon>
        <taxon>Bacillati</taxon>
        <taxon>Actinomycetota</taxon>
        <taxon>Actinomycetes</taxon>
        <taxon>Mycobacteriales</taxon>
        <taxon>Corynebacteriaceae</taxon>
        <taxon>Corynebacterium</taxon>
    </lineage>
</organism>
<dbReference type="Pfam" id="PF08281">
    <property type="entry name" value="Sigma70_r4_2"/>
    <property type="match status" value="1"/>
</dbReference>
<dbReference type="Gene3D" id="1.10.1740.10">
    <property type="match status" value="1"/>
</dbReference>
<evidence type="ECO:0000256" key="5">
    <source>
        <dbReference type="ARBA" id="ARBA00023163"/>
    </source>
</evidence>
<feature type="domain" description="RNA polymerase sigma factor 70 region 4 type 2" evidence="7">
    <location>
        <begin position="146"/>
        <end position="198"/>
    </location>
</feature>
<keyword evidence="9" id="KW-1185">Reference proteome</keyword>
<dbReference type="PATRIC" id="fig|1035195.3.peg.631"/>
<dbReference type="EMBL" id="AMEM01000011">
    <property type="protein sequence ID" value="EKX91631.1"/>
    <property type="molecule type" value="Genomic_DNA"/>
</dbReference>
<evidence type="ECO:0000313" key="9">
    <source>
        <dbReference type="Proteomes" id="UP000010445"/>
    </source>
</evidence>
<keyword evidence="2" id="KW-0805">Transcription regulation</keyword>
<dbReference type="SUPFAM" id="SSF88659">
    <property type="entry name" value="Sigma3 and sigma4 domains of RNA polymerase sigma factors"/>
    <property type="match status" value="1"/>
</dbReference>
<evidence type="ECO:0000259" key="6">
    <source>
        <dbReference type="Pfam" id="PF04542"/>
    </source>
</evidence>
<reference evidence="8 9" key="1">
    <citation type="submission" date="2012-05" db="EMBL/GenBank/DDBJ databases">
        <authorList>
            <person name="Weinstock G."/>
            <person name="Sodergren E."/>
            <person name="Lobos E.A."/>
            <person name="Fulton L."/>
            <person name="Fulton R."/>
            <person name="Courtney L."/>
            <person name="Fronick C."/>
            <person name="O'Laughlin M."/>
            <person name="Godfrey J."/>
            <person name="Wilson R.M."/>
            <person name="Miner T."/>
            <person name="Farmer C."/>
            <person name="Delehaunty K."/>
            <person name="Cordes M."/>
            <person name="Minx P."/>
            <person name="Tomlinson C."/>
            <person name="Chen J."/>
            <person name="Wollam A."/>
            <person name="Pepin K.H."/>
            <person name="Bhonagiri V."/>
            <person name="Zhang X."/>
            <person name="Suruliraj S."/>
            <person name="Warren W."/>
            <person name="Mitreva M."/>
            <person name="Mardis E.R."/>
            <person name="Wilson R.K."/>
        </authorList>
    </citation>
    <scope>NUCLEOTIDE SEQUENCE [LARGE SCALE GENOMIC DNA]</scope>
    <source>
        <strain evidence="8 9">F0235</strain>
    </source>
</reference>
<dbReference type="NCBIfam" id="NF007230">
    <property type="entry name" value="PRK09648.1"/>
    <property type="match status" value="1"/>
</dbReference>
<dbReference type="Gene3D" id="1.10.10.10">
    <property type="entry name" value="Winged helix-like DNA-binding domain superfamily/Winged helix DNA-binding domain"/>
    <property type="match status" value="1"/>
</dbReference>
<keyword evidence="5" id="KW-0804">Transcription</keyword>
<dbReference type="GO" id="GO:0003677">
    <property type="term" value="F:DNA binding"/>
    <property type="evidence" value="ECO:0007669"/>
    <property type="project" value="UniProtKB-KW"/>
</dbReference>
<dbReference type="SUPFAM" id="SSF88946">
    <property type="entry name" value="Sigma2 domain of RNA polymerase sigma factors"/>
    <property type="match status" value="1"/>
</dbReference>
<dbReference type="HOGENOM" id="CLU_047691_10_1_11"/>
<gene>
    <name evidence="8" type="ORF">HMPREF9997_00705</name>
</gene>
<dbReference type="AlphaFoldDB" id="L1ML21"/>
<keyword evidence="3" id="KW-0731">Sigma factor</keyword>
<dbReference type="PANTHER" id="PTHR43133">
    <property type="entry name" value="RNA POLYMERASE ECF-TYPE SIGMA FACTO"/>
    <property type="match status" value="1"/>
</dbReference>
<dbReference type="Pfam" id="PF04542">
    <property type="entry name" value="Sigma70_r2"/>
    <property type="match status" value="1"/>
</dbReference>
<keyword evidence="4" id="KW-0238">DNA-binding</keyword>
<evidence type="ECO:0000313" key="8">
    <source>
        <dbReference type="EMBL" id="EKX91631.1"/>
    </source>
</evidence>
<protein>
    <submittedName>
        <fullName evidence="8">RNA polymerase sigma factor SigD</fullName>
    </submittedName>
</protein>
<dbReference type="GO" id="GO:0016987">
    <property type="term" value="F:sigma factor activity"/>
    <property type="evidence" value="ECO:0007669"/>
    <property type="project" value="UniProtKB-KW"/>
</dbReference>
<dbReference type="InterPro" id="IPR013325">
    <property type="entry name" value="RNA_pol_sigma_r2"/>
</dbReference>
<dbReference type="InterPro" id="IPR007627">
    <property type="entry name" value="RNA_pol_sigma70_r2"/>
</dbReference>
<sequence>MLLNKCIGDLSLRVKGTGSRVNESERELADLVPRAAGGDRAAMQRIMVIIHPIVLRYARARIGGGRHPTAEDVAQEICLAVAMSVGNYVDRGRPFLAFVYGIASNKVADAHRALSREMSNPTEDVPETALEHDTPEEYALVSDGSNRVRLLLDSLSEKAREVIILRVFVGLSAEETAEIVGSTPGAVRVAQHRALASLRKNLDGQER</sequence>
<dbReference type="GO" id="GO:0006352">
    <property type="term" value="P:DNA-templated transcription initiation"/>
    <property type="evidence" value="ECO:0007669"/>
    <property type="project" value="InterPro"/>
</dbReference>
<comment type="caution">
    <text evidence="8">The sequence shown here is derived from an EMBL/GenBank/DDBJ whole genome shotgun (WGS) entry which is preliminary data.</text>
</comment>
<dbReference type="InterPro" id="IPR013249">
    <property type="entry name" value="RNA_pol_sigma70_r4_t2"/>
</dbReference>
<evidence type="ECO:0000256" key="4">
    <source>
        <dbReference type="ARBA" id="ARBA00023125"/>
    </source>
</evidence>
<dbReference type="PANTHER" id="PTHR43133:SF58">
    <property type="entry name" value="ECF RNA POLYMERASE SIGMA FACTOR SIGD"/>
    <property type="match status" value="1"/>
</dbReference>
<dbReference type="Proteomes" id="UP000010445">
    <property type="component" value="Unassembled WGS sequence"/>
</dbReference>
<evidence type="ECO:0000259" key="7">
    <source>
        <dbReference type="Pfam" id="PF08281"/>
    </source>
</evidence>
<evidence type="ECO:0000256" key="3">
    <source>
        <dbReference type="ARBA" id="ARBA00023082"/>
    </source>
</evidence>